<gene>
    <name evidence="2" type="ORF">EIC27_04020</name>
</gene>
<dbReference type="Gene3D" id="2.60.260.40">
    <property type="entry name" value="q5lls5 like domains"/>
    <property type="match status" value="1"/>
</dbReference>
<sequence>MKNKNIIYTESKKVKCDGLKQELGHPLVYLNIKKDKIVCPYCSLEFVYKESKNNSK</sequence>
<keyword evidence="3" id="KW-1185">Reference proteome</keyword>
<evidence type="ECO:0000313" key="3">
    <source>
        <dbReference type="Proteomes" id="UP000279470"/>
    </source>
</evidence>
<reference evidence="3" key="1">
    <citation type="submission" date="2018-11" db="EMBL/GenBank/DDBJ databases">
        <title>Phylogenetic, genomic, and biogeographic characterization of a novel and ubiquitous marine invertebrate-associated Rickettsiales parasite, Candidatus Marinoinvertebrata rohwerii, gen. nov., sp. nov.</title>
        <authorList>
            <person name="Klinges J.G."/>
            <person name="Rosales S.M."/>
            <person name="Mcminds R."/>
            <person name="Shaver E.C."/>
            <person name="Shantz A."/>
            <person name="Peters E.C."/>
            <person name="Burkepile D.E."/>
            <person name="Silliman B.R."/>
            <person name="Vega Thurber R.L."/>
        </authorList>
    </citation>
    <scope>NUCLEOTIDE SEQUENCE [LARGE SCALE GENOMIC DNA]</scope>
    <source>
        <strain evidence="3">a_cerv_44</strain>
    </source>
</reference>
<keyword evidence="2" id="KW-0863">Zinc-finger</keyword>
<protein>
    <submittedName>
        <fullName evidence="2">Zinc-finger domain-containing protein</fullName>
    </submittedName>
</protein>
<evidence type="ECO:0000259" key="1">
    <source>
        <dbReference type="Pfam" id="PF10276"/>
    </source>
</evidence>
<name>A0A429XII7_9RICK</name>
<dbReference type="InterPro" id="IPR019401">
    <property type="entry name" value="Znf_CHCC"/>
</dbReference>
<feature type="domain" description="Zinc finger CHCC-type" evidence="1">
    <location>
        <begin position="12"/>
        <end position="46"/>
    </location>
</feature>
<accession>A0A429XII7</accession>
<dbReference type="GO" id="GO:0008270">
    <property type="term" value="F:zinc ion binding"/>
    <property type="evidence" value="ECO:0007669"/>
    <property type="project" value="UniProtKB-KW"/>
</dbReference>
<dbReference type="Proteomes" id="UP000279470">
    <property type="component" value="Unassembled WGS sequence"/>
</dbReference>
<dbReference type="OrthoDB" id="9807344at2"/>
<dbReference type="EMBL" id="RXFM01000049">
    <property type="protein sequence ID" value="RST65723.1"/>
    <property type="molecule type" value="Genomic_DNA"/>
</dbReference>
<keyword evidence="2" id="KW-0862">Zinc</keyword>
<dbReference type="Pfam" id="PF10276">
    <property type="entry name" value="zf-CHCC"/>
    <property type="match status" value="1"/>
</dbReference>
<dbReference type="AlphaFoldDB" id="A0A429XII7"/>
<comment type="caution">
    <text evidence="2">The sequence shown here is derived from an EMBL/GenBank/DDBJ whole genome shotgun (WGS) entry which is preliminary data.</text>
</comment>
<evidence type="ECO:0000313" key="2">
    <source>
        <dbReference type="EMBL" id="RST65723.1"/>
    </source>
</evidence>
<keyword evidence="2" id="KW-0479">Metal-binding</keyword>
<organism evidence="2 3">
    <name type="scientific">Candidatus Aquarickettsia rohweri</name>
    <dbReference type="NCBI Taxonomy" id="2602574"/>
    <lineage>
        <taxon>Bacteria</taxon>
        <taxon>Pseudomonadati</taxon>
        <taxon>Pseudomonadota</taxon>
        <taxon>Alphaproteobacteria</taxon>
        <taxon>Rickettsiales</taxon>
        <taxon>Candidatus Midichloriaceae</taxon>
        <taxon>Candidatus Aquarickettsia</taxon>
    </lineage>
</organism>
<proteinExistence type="predicted"/>